<dbReference type="PANTHER" id="PTHR16502">
    <property type="entry name" value="KERATINOCYTE-ASSOCIATED TRANSMEMBRANE PROTEIN 2"/>
    <property type="match status" value="1"/>
</dbReference>
<dbReference type="OrthoDB" id="5846619at2759"/>
<dbReference type="STRING" id="137246.A0A401S0R5"/>
<keyword evidence="1" id="KW-0812">Transmembrane</keyword>
<evidence type="ECO:0000313" key="3">
    <source>
        <dbReference type="Proteomes" id="UP000287033"/>
    </source>
</evidence>
<dbReference type="Proteomes" id="UP000287033">
    <property type="component" value="Unassembled WGS sequence"/>
</dbReference>
<proteinExistence type="predicted"/>
<evidence type="ECO:0008006" key="4">
    <source>
        <dbReference type="Google" id="ProtNLM"/>
    </source>
</evidence>
<dbReference type="InterPro" id="IPR037645">
    <property type="entry name" value="KCT2"/>
</dbReference>
<comment type="caution">
    <text evidence="2">The sequence shown here is derived from an EMBL/GenBank/DDBJ whole genome shotgun (WGS) entry which is preliminary data.</text>
</comment>
<dbReference type="PANTHER" id="PTHR16502:SF0">
    <property type="entry name" value="KERATINOCYTE-ASSOCIATED TRANSMEMBRANE PROTEIN 2"/>
    <property type="match status" value="1"/>
</dbReference>
<organism evidence="2 3">
    <name type="scientific">Chiloscyllium punctatum</name>
    <name type="common">Brownbanded bambooshark</name>
    <name type="synonym">Hemiscyllium punctatum</name>
    <dbReference type="NCBI Taxonomy" id="137246"/>
    <lineage>
        <taxon>Eukaryota</taxon>
        <taxon>Metazoa</taxon>
        <taxon>Chordata</taxon>
        <taxon>Craniata</taxon>
        <taxon>Vertebrata</taxon>
        <taxon>Chondrichthyes</taxon>
        <taxon>Elasmobranchii</taxon>
        <taxon>Galeomorphii</taxon>
        <taxon>Galeoidea</taxon>
        <taxon>Orectolobiformes</taxon>
        <taxon>Hemiscylliidae</taxon>
        <taxon>Chiloscyllium</taxon>
    </lineage>
</organism>
<name>A0A401S0R5_CHIPU</name>
<keyword evidence="1" id="KW-1133">Transmembrane helix</keyword>
<dbReference type="AlphaFoldDB" id="A0A401S0R5"/>
<dbReference type="EMBL" id="BEZZ01000044">
    <property type="protein sequence ID" value="GCC23977.1"/>
    <property type="molecule type" value="Genomic_DNA"/>
</dbReference>
<reference evidence="2 3" key="1">
    <citation type="journal article" date="2018" name="Nat. Ecol. Evol.">
        <title>Shark genomes provide insights into elasmobranch evolution and the origin of vertebrates.</title>
        <authorList>
            <person name="Hara Y"/>
            <person name="Yamaguchi K"/>
            <person name="Onimaru K"/>
            <person name="Kadota M"/>
            <person name="Koyanagi M"/>
            <person name="Keeley SD"/>
            <person name="Tatsumi K"/>
            <person name="Tanaka K"/>
            <person name="Motone F"/>
            <person name="Kageyama Y"/>
            <person name="Nozu R"/>
            <person name="Adachi N"/>
            <person name="Nishimura O"/>
            <person name="Nakagawa R"/>
            <person name="Tanegashima C"/>
            <person name="Kiyatake I"/>
            <person name="Matsumoto R"/>
            <person name="Murakumo K"/>
            <person name="Nishida K"/>
            <person name="Terakita A"/>
            <person name="Kuratani S"/>
            <person name="Sato K"/>
            <person name="Hyodo S Kuraku.S."/>
        </authorList>
    </citation>
    <scope>NUCLEOTIDE SEQUENCE [LARGE SCALE GENOMIC DNA]</scope>
</reference>
<feature type="transmembrane region" description="Helical" evidence="1">
    <location>
        <begin position="273"/>
        <end position="291"/>
    </location>
</feature>
<evidence type="ECO:0000256" key="1">
    <source>
        <dbReference type="SAM" id="Phobius"/>
    </source>
</evidence>
<gene>
    <name evidence="2" type="ORF">chiPu_0002375</name>
</gene>
<evidence type="ECO:0000313" key="2">
    <source>
        <dbReference type="EMBL" id="GCC23977.1"/>
    </source>
</evidence>
<dbReference type="Pfam" id="PF17818">
    <property type="entry name" value="KCT2"/>
    <property type="match status" value="1"/>
</dbReference>
<sequence>MGNGWGRDRAAMLMSLVKWKALWKMEARVGPEIWAKARAFILVLVVVSAGVVVADGQEGNATSNSVPTGNVTRTTVTQQAAYITNDLTSQRSESVKAIESKSTETKLTINATTLKTTTTATTSTTTLKSSTTSMEAVRSTESLLAITQKATAVQNSDQIIPTRKGISIVEGNSINDKQDTEVMVIGTDIGEDESIISNTDPDKMDEITDNQLLLVGQGNSPSYYEADEEKGAEEYFDINQLDEDDLENDDMDEPPELPDQPIYISAHEEDSHFFFYLVVAAFLIAVVYITYHNKRKIYILLVQSRRWKDSLCSRTIEYQRLDQNVHDAMPSLKITKDYIF</sequence>
<protein>
    <recommendedName>
        <fullName evidence="4">Keratinocyte-associated transmembrane protein 2</fullName>
    </recommendedName>
</protein>
<keyword evidence="3" id="KW-1185">Reference proteome</keyword>
<keyword evidence="1" id="KW-0472">Membrane</keyword>
<accession>A0A401S0R5</accession>